<keyword evidence="2" id="KW-0472">Membrane</keyword>
<accession>A0A3S0HM38</accession>
<evidence type="ECO:0000313" key="3">
    <source>
        <dbReference type="EMBL" id="RTQ97821.1"/>
    </source>
</evidence>
<protein>
    <submittedName>
        <fullName evidence="3">Cobyrinic acid a,c-diamide synthase</fullName>
    </submittedName>
</protein>
<reference evidence="3 4" key="1">
    <citation type="submission" date="2018-12" db="EMBL/GenBank/DDBJ databases">
        <authorList>
            <person name="Yu L."/>
        </authorList>
    </citation>
    <scope>NUCLEOTIDE SEQUENCE [LARGE SCALE GENOMIC DNA]</scope>
    <source>
        <strain evidence="3 4">11S</strain>
    </source>
</reference>
<dbReference type="RefSeq" id="WP_126487011.1">
    <property type="nucleotide sequence ID" value="NZ_RXNS01000029.1"/>
</dbReference>
<feature type="compositionally biased region" description="Basic and acidic residues" evidence="1">
    <location>
        <begin position="111"/>
        <end position="121"/>
    </location>
</feature>
<feature type="transmembrane region" description="Helical" evidence="2">
    <location>
        <begin position="12"/>
        <end position="31"/>
    </location>
</feature>
<evidence type="ECO:0000313" key="4">
    <source>
        <dbReference type="Proteomes" id="UP000267400"/>
    </source>
</evidence>
<keyword evidence="4" id="KW-1185">Reference proteome</keyword>
<evidence type="ECO:0000256" key="2">
    <source>
        <dbReference type="SAM" id="Phobius"/>
    </source>
</evidence>
<feature type="transmembrane region" description="Helical" evidence="2">
    <location>
        <begin position="69"/>
        <end position="85"/>
    </location>
</feature>
<organism evidence="3 4">
    <name type="scientific">Halomonas nitroreducens</name>
    <dbReference type="NCBI Taxonomy" id="447425"/>
    <lineage>
        <taxon>Bacteria</taxon>
        <taxon>Pseudomonadati</taxon>
        <taxon>Pseudomonadota</taxon>
        <taxon>Gammaproteobacteria</taxon>
        <taxon>Oceanospirillales</taxon>
        <taxon>Halomonadaceae</taxon>
        <taxon>Halomonas</taxon>
    </lineage>
</organism>
<keyword evidence="2" id="KW-1133">Transmembrane helix</keyword>
<sequence length="314" mass="35372">MLGFLQGAAYGLFLTCLPWCLIGLASPRLALPTEHPTRWQVVLRYAFLVPFLSLLMWLTSLWGGFDPSLPGWLAGLVGIAVEIPLERRWRRFRARRHKRRLEAMLKAEATRRRAEQARQGREAGVAELDPANPPADADEVIQALCRAKQELLEAGREDHAAQVDRLYSRYRHVLGVLGSRFDNSELAHERARSLVEEVCLGAVDNFTAMASQARGVAGLDIDFIRRRLGQEAERLTANETSALRRRLALIEDTERSLRRLAARNEAALTALDDTSVALSRIVTDRPRARVGADQACEELRRFINGAERYSRPSR</sequence>
<name>A0A3S0HM38_9GAMM</name>
<gene>
    <name evidence="3" type="ORF">EKG36_19835</name>
</gene>
<feature type="region of interest" description="Disordered" evidence="1">
    <location>
        <begin position="111"/>
        <end position="134"/>
    </location>
</feature>
<comment type="caution">
    <text evidence="3">The sequence shown here is derived from an EMBL/GenBank/DDBJ whole genome shotgun (WGS) entry which is preliminary data.</text>
</comment>
<dbReference type="EMBL" id="RXNS01000029">
    <property type="protein sequence ID" value="RTQ97821.1"/>
    <property type="molecule type" value="Genomic_DNA"/>
</dbReference>
<keyword evidence="2" id="KW-0812">Transmembrane</keyword>
<proteinExistence type="predicted"/>
<dbReference type="OrthoDB" id="6158881at2"/>
<dbReference type="Proteomes" id="UP000267400">
    <property type="component" value="Unassembled WGS sequence"/>
</dbReference>
<feature type="transmembrane region" description="Helical" evidence="2">
    <location>
        <begin position="43"/>
        <end position="63"/>
    </location>
</feature>
<dbReference type="AlphaFoldDB" id="A0A3S0HM38"/>
<evidence type="ECO:0000256" key="1">
    <source>
        <dbReference type="SAM" id="MobiDB-lite"/>
    </source>
</evidence>